<accession>A0A166KUN3</accession>
<feature type="region of interest" description="Disordered" evidence="1">
    <location>
        <begin position="498"/>
        <end position="522"/>
    </location>
</feature>
<reference evidence="4 5" key="1">
    <citation type="submission" date="2016-04" db="EMBL/GenBank/DDBJ databases">
        <title>Draft Genome Assembly of the Bloom-forming Cyanobacterium Nodularia spumigena Strain CENA596 in Shrimp Production Ponds.</title>
        <authorList>
            <person name="Popin R.V."/>
            <person name="Rigonato J."/>
            <person name="Abreu V.A."/>
            <person name="Andreote A.P."/>
            <person name="Silveira S.B."/>
            <person name="Odebrecht C."/>
            <person name="Fiore M.F."/>
        </authorList>
    </citation>
    <scope>NUCLEOTIDE SEQUENCE [LARGE SCALE GENOMIC DNA]</scope>
    <source>
        <strain evidence="4 5">CENA596</strain>
    </source>
</reference>
<dbReference type="InterPro" id="IPR007890">
    <property type="entry name" value="CHASE2"/>
</dbReference>
<keyword evidence="2" id="KW-0812">Transmembrane</keyword>
<evidence type="ECO:0000313" key="5">
    <source>
        <dbReference type="Proteomes" id="UP000076555"/>
    </source>
</evidence>
<proteinExistence type="predicted"/>
<feature type="transmembrane region" description="Helical" evidence="2">
    <location>
        <begin position="736"/>
        <end position="754"/>
    </location>
</feature>
<evidence type="ECO:0000313" key="4">
    <source>
        <dbReference type="EMBL" id="KZL51563.1"/>
    </source>
</evidence>
<gene>
    <name evidence="4" type="ORF">A2T98_01510</name>
</gene>
<evidence type="ECO:0000256" key="2">
    <source>
        <dbReference type="SAM" id="Phobius"/>
    </source>
</evidence>
<evidence type="ECO:0000259" key="3">
    <source>
        <dbReference type="SMART" id="SM01080"/>
    </source>
</evidence>
<dbReference type="OrthoDB" id="444941at2"/>
<keyword evidence="2" id="KW-1133">Transmembrane helix</keyword>
<sequence>MSKVVVIELDGDLLQQGFRVSLEIKEEGRIDSLCRRKGKLPPDPKLSDRLEYHWQEIYRNLAASYRIKNKQIISKSFLQSLVEKCHQSSVNLKNELNNWLKSEEFREIDVCIREQLKLDEDVRFLIHTDDQELQKLPWQEWDIFTSYSRAEIGWALPNYQLPRSIKNHNLKVRVLVILGNRQGIDIETDKLLLQSLPNVDLLFLDEPHRREINDELWEKNWDIIFFAGHSRTKSETGTIDINPHDSLSIDELCYGLKKAIEKGLKLAIFNSCDGLGLARSLYNLNIPQTIVMRELVPDQVAHEFLKSFLKKFAQGKSLYIAVREAREQLQGLEDKFPCATWLPVIFQNPAVIPPTWHDLIGIKRQTPQVSQIKFLHLLLTSFVFTGLVMGVRSLGILQPLELKAYDHFLQMRPDKEPDPRLVIVKVTEADIQEFAQDPISDRLILKALENINQHQPIAIGLDILRNIPLNPGNQELNSYLQENPNIVTICKFGHPQAKTKNDLGLKPPPGSPQTSRSFNNINKDPDNIVRRQLIYATPTELSYCQAKYSFSSQLAFRFLNSKGISPESVIFNRLHELTNKTGFYQQIDDKGYQILLNYRSSIKVAAEISLSQIINNDFEPQLLENKIVLIGYTTESTKPDVFLTPYTNHPQQKKMFGVEIHAQMTSQLISIGLKETQQLAFLPWWGDGIWILLVSFSAWIPILYLKSSLYQTVVFAINIIVLYYACFLYLITAPLIPAILVVALLRIFAPSLLIRSETEE</sequence>
<dbReference type="AlphaFoldDB" id="A0A166KUN3"/>
<organism evidence="4 5">
    <name type="scientific">Nodularia spumigena CENA596</name>
    <dbReference type="NCBI Taxonomy" id="1819295"/>
    <lineage>
        <taxon>Bacteria</taxon>
        <taxon>Bacillati</taxon>
        <taxon>Cyanobacteriota</taxon>
        <taxon>Cyanophyceae</taxon>
        <taxon>Nostocales</taxon>
        <taxon>Nodulariaceae</taxon>
        <taxon>Nodularia</taxon>
    </lineage>
</organism>
<evidence type="ECO:0000256" key="1">
    <source>
        <dbReference type="SAM" id="MobiDB-lite"/>
    </source>
</evidence>
<dbReference type="InterPro" id="IPR024983">
    <property type="entry name" value="CHAT_dom"/>
</dbReference>
<dbReference type="Pfam" id="PF12770">
    <property type="entry name" value="CHAT"/>
    <property type="match status" value="1"/>
</dbReference>
<dbReference type="RefSeq" id="WP_063871260.1">
    <property type="nucleotide sequence ID" value="NZ_CAWMRI010000015.1"/>
</dbReference>
<feature type="transmembrane region" description="Helical" evidence="2">
    <location>
        <begin position="684"/>
        <end position="705"/>
    </location>
</feature>
<dbReference type="Pfam" id="PF05226">
    <property type="entry name" value="CHASE2"/>
    <property type="match status" value="1"/>
</dbReference>
<protein>
    <recommendedName>
        <fullName evidence="3">CHASE2 domain-containing protein</fullName>
    </recommendedName>
</protein>
<comment type="caution">
    <text evidence="4">The sequence shown here is derived from an EMBL/GenBank/DDBJ whole genome shotgun (WGS) entry which is preliminary data.</text>
</comment>
<dbReference type="EMBL" id="LWAJ01000015">
    <property type="protein sequence ID" value="KZL51563.1"/>
    <property type="molecule type" value="Genomic_DNA"/>
</dbReference>
<feature type="compositionally biased region" description="Polar residues" evidence="1">
    <location>
        <begin position="512"/>
        <end position="522"/>
    </location>
</feature>
<feature type="domain" description="CHASE2" evidence="3">
    <location>
        <begin position="397"/>
        <end position="701"/>
    </location>
</feature>
<feature type="transmembrane region" description="Helical" evidence="2">
    <location>
        <begin position="712"/>
        <end position="730"/>
    </location>
</feature>
<dbReference type="SMART" id="SM01080">
    <property type="entry name" value="CHASE2"/>
    <property type="match status" value="1"/>
</dbReference>
<keyword evidence="2" id="KW-0472">Membrane</keyword>
<name>A0A166KUN3_NODSP</name>
<dbReference type="Proteomes" id="UP000076555">
    <property type="component" value="Unassembled WGS sequence"/>
</dbReference>